<evidence type="ECO:0000256" key="1">
    <source>
        <dbReference type="SAM" id="SignalP"/>
    </source>
</evidence>
<protein>
    <recommendedName>
        <fullName evidence="4">Secreted protein</fullName>
    </recommendedName>
</protein>
<sequence length="92" mass="9805">MTLSRRFFSPLLIAAGLLSMGAASAGESFTVSLSDGSVFTSEEEMIEVVRVQLVSACESKGGTAGEFVVNGTYFDPFSEVQFVKGTLTCHRN</sequence>
<dbReference type="Proteomes" id="UP000829194">
    <property type="component" value="Chromosome"/>
</dbReference>
<dbReference type="EMBL" id="CP093547">
    <property type="protein sequence ID" value="UNP31482.1"/>
    <property type="molecule type" value="Genomic_DNA"/>
</dbReference>
<dbReference type="RefSeq" id="WP_148648828.1">
    <property type="nucleotide sequence ID" value="NZ_CP011131.1"/>
</dbReference>
<proteinExistence type="predicted"/>
<reference evidence="2 3" key="1">
    <citation type="submission" date="2022-03" db="EMBL/GenBank/DDBJ databases">
        <title>Complete genome sequence of Lysobacter capsici VKM B-2533 and Lysobacter gummosus 10.1.1, promising sources of lytic agents.</title>
        <authorList>
            <person name="Tarlachkov S.V."/>
            <person name="Kudryakova I.V."/>
            <person name="Afoshin A.S."/>
            <person name="Leontyevskaya E.A."/>
            <person name="Leontyevskaya N.V."/>
        </authorList>
    </citation>
    <scope>NUCLEOTIDE SEQUENCE [LARGE SCALE GENOMIC DNA]</scope>
    <source>
        <strain evidence="2 3">10.1.1</strain>
    </source>
</reference>
<organism evidence="2 3">
    <name type="scientific">Lysobacter gummosus</name>
    <dbReference type="NCBI Taxonomy" id="262324"/>
    <lineage>
        <taxon>Bacteria</taxon>
        <taxon>Pseudomonadati</taxon>
        <taxon>Pseudomonadota</taxon>
        <taxon>Gammaproteobacteria</taxon>
        <taxon>Lysobacterales</taxon>
        <taxon>Lysobacteraceae</taxon>
        <taxon>Lysobacter</taxon>
    </lineage>
</organism>
<name>A0ABY3XIL9_9GAMM</name>
<keyword evidence="1" id="KW-0732">Signal</keyword>
<feature type="chain" id="PRO_5045464471" description="Secreted protein" evidence="1">
    <location>
        <begin position="26"/>
        <end position="92"/>
    </location>
</feature>
<gene>
    <name evidence="2" type="ORF">MOV92_09660</name>
</gene>
<evidence type="ECO:0000313" key="3">
    <source>
        <dbReference type="Proteomes" id="UP000829194"/>
    </source>
</evidence>
<feature type="signal peptide" evidence="1">
    <location>
        <begin position="1"/>
        <end position="25"/>
    </location>
</feature>
<keyword evidence="3" id="KW-1185">Reference proteome</keyword>
<accession>A0ABY3XIL9</accession>
<evidence type="ECO:0008006" key="4">
    <source>
        <dbReference type="Google" id="ProtNLM"/>
    </source>
</evidence>
<evidence type="ECO:0000313" key="2">
    <source>
        <dbReference type="EMBL" id="UNP31482.1"/>
    </source>
</evidence>